<accession>C5MHF8</accession>
<proteinExistence type="predicted"/>
<feature type="region of interest" description="Disordered" evidence="1">
    <location>
        <begin position="452"/>
        <end position="483"/>
    </location>
</feature>
<evidence type="ECO:0008006" key="4">
    <source>
        <dbReference type="Google" id="ProtNLM"/>
    </source>
</evidence>
<feature type="compositionally biased region" description="Basic residues" evidence="1">
    <location>
        <begin position="360"/>
        <end position="369"/>
    </location>
</feature>
<feature type="compositionally biased region" description="Acidic residues" evidence="1">
    <location>
        <begin position="514"/>
        <end position="527"/>
    </location>
</feature>
<dbReference type="EMBL" id="GG692402">
    <property type="protein sequence ID" value="EER31060.1"/>
    <property type="molecule type" value="Genomic_DNA"/>
</dbReference>
<evidence type="ECO:0000313" key="2">
    <source>
        <dbReference type="EMBL" id="EER31060.1"/>
    </source>
</evidence>
<dbReference type="AlphaFoldDB" id="C5MHF8"/>
<dbReference type="PANTHER" id="PTHR37283:SF1">
    <property type="entry name" value="PH DOMAIN-CONTAINING PROTEIN YHR131C"/>
    <property type="match status" value="1"/>
</dbReference>
<feature type="compositionally biased region" description="Polar residues" evidence="1">
    <location>
        <begin position="452"/>
        <end position="471"/>
    </location>
</feature>
<feature type="region of interest" description="Disordered" evidence="1">
    <location>
        <begin position="29"/>
        <end position="103"/>
    </location>
</feature>
<name>C5MHF8_CANTT</name>
<dbReference type="PANTHER" id="PTHR37283">
    <property type="entry name" value="PH DOMAIN-CONTAINING PROTEIN YHR131C"/>
    <property type="match status" value="1"/>
</dbReference>
<gene>
    <name evidence="2" type="ORF">CTRG_05512</name>
</gene>
<feature type="region of interest" description="Disordered" evidence="1">
    <location>
        <begin position="337"/>
        <end position="398"/>
    </location>
</feature>
<dbReference type="GeneID" id="8300646"/>
<dbReference type="Gene3D" id="2.30.29.30">
    <property type="entry name" value="Pleckstrin-homology domain (PH domain)/Phosphotyrosine-binding domain (PTB)"/>
    <property type="match status" value="1"/>
</dbReference>
<dbReference type="KEGG" id="ctp:CTRG_05512"/>
<protein>
    <recommendedName>
        <fullName evidence="4">PH domain-containing protein</fullName>
    </recommendedName>
</protein>
<organism evidence="2 3">
    <name type="scientific">Candida tropicalis (strain ATCC MYA-3404 / T1)</name>
    <name type="common">Yeast</name>
    <dbReference type="NCBI Taxonomy" id="294747"/>
    <lineage>
        <taxon>Eukaryota</taxon>
        <taxon>Fungi</taxon>
        <taxon>Dikarya</taxon>
        <taxon>Ascomycota</taxon>
        <taxon>Saccharomycotina</taxon>
        <taxon>Pichiomycetes</taxon>
        <taxon>Debaryomycetaceae</taxon>
        <taxon>Candida/Lodderomyces clade</taxon>
        <taxon>Candida</taxon>
    </lineage>
</organism>
<dbReference type="InterPro" id="IPR011993">
    <property type="entry name" value="PH-like_dom_sf"/>
</dbReference>
<feature type="compositionally biased region" description="Low complexity" evidence="1">
    <location>
        <begin position="370"/>
        <end position="394"/>
    </location>
</feature>
<dbReference type="VEuPathDB" id="FungiDB:CTRG_05512"/>
<dbReference type="SUPFAM" id="SSF50729">
    <property type="entry name" value="PH domain-like"/>
    <property type="match status" value="1"/>
</dbReference>
<dbReference type="HOGENOM" id="CLU_012105_1_0_1"/>
<dbReference type="Proteomes" id="UP000002037">
    <property type="component" value="Unassembled WGS sequence"/>
</dbReference>
<feature type="compositionally biased region" description="Acidic residues" evidence="1">
    <location>
        <begin position="53"/>
        <end position="69"/>
    </location>
</feature>
<dbReference type="eggNOG" id="ENOG502QUAB">
    <property type="taxonomic scope" value="Eukaryota"/>
</dbReference>
<keyword evidence="3" id="KW-1185">Reference proteome</keyword>
<feature type="compositionally biased region" description="Polar residues" evidence="1">
    <location>
        <begin position="41"/>
        <end position="52"/>
    </location>
</feature>
<dbReference type="OrthoDB" id="5865767at2759"/>
<evidence type="ECO:0000256" key="1">
    <source>
        <dbReference type="SAM" id="MobiDB-lite"/>
    </source>
</evidence>
<feature type="region of interest" description="Disordered" evidence="1">
    <location>
        <begin position="501"/>
        <end position="544"/>
    </location>
</feature>
<sequence>MNFESPFSPSHMVLPPTIHVQPLTPTVINNSKLQFEDEPRPQTNRTLSLPSSSEEEEEEEEDDEEDDNLSLDNVSESSTTPPPTPCLPESHDNNNNNNKIYTSNSTDTYLHFIEPRPVPPPSYDTLPPGGCPRFPVSAPPIFSFSTDMNTDATDYSRPPAYKPAIYKIGVVARKIEWINSQELSPNRSWKYYIIELNSTQLNFYNIPSRHELQVVNFRSSPLLRQQPIDNLDSIFTDHEDYQFYRMVKSLGLLDSKNITRNRNRKQHKALDKSYSLQNAKIGLASDYKKRTNVLRMKVEDEQILLNFSTVQDVINWHLSLCVGKDVSVDLTERELPKYRTVPRRRRRRSRDHGNNNNTNNHHHHHHHHNTSGSSNSSSVVTSTSSSSGSHSNGSLLNTIHHNGSFARLRSASDPNKFKGRFSRLKSKISGYNKTLAEPAPISVSSSNMSIGYTSRGTSPIRSTSAFQSISPVQRPPSPVFITPPAASVERSYSAPNLRNVLAQESSQHESSHAEDEEEEEEDDDDFDQASISSVDNSHEDQFNSYTYKWDPVPKKFDLRKYHRDCLRCIKPLYYS</sequence>
<feature type="compositionally biased region" description="Basic residues" evidence="1">
    <location>
        <begin position="340"/>
        <end position="350"/>
    </location>
</feature>
<dbReference type="RefSeq" id="XP_002551214.1">
    <property type="nucleotide sequence ID" value="XM_002551168.1"/>
</dbReference>
<reference evidence="2 3" key="1">
    <citation type="journal article" date="2009" name="Nature">
        <title>Evolution of pathogenicity and sexual reproduction in eight Candida genomes.</title>
        <authorList>
            <person name="Butler G."/>
            <person name="Rasmussen M.D."/>
            <person name="Lin M.F."/>
            <person name="Santos M.A."/>
            <person name="Sakthikumar S."/>
            <person name="Munro C.A."/>
            <person name="Rheinbay E."/>
            <person name="Grabherr M."/>
            <person name="Forche A."/>
            <person name="Reedy J.L."/>
            <person name="Agrafioti I."/>
            <person name="Arnaud M.B."/>
            <person name="Bates S."/>
            <person name="Brown A.J."/>
            <person name="Brunke S."/>
            <person name="Costanzo M.C."/>
            <person name="Fitzpatrick D.A."/>
            <person name="de Groot P.W."/>
            <person name="Harris D."/>
            <person name="Hoyer L.L."/>
            <person name="Hube B."/>
            <person name="Klis F.M."/>
            <person name="Kodira C."/>
            <person name="Lennard N."/>
            <person name="Logue M.E."/>
            <person name="Martin R."/>
            <person name="Neiman A.M."/>
            <person name="Nikolaou E."/>
            <person name="Quail M.A."/>
            <person name="Quinn J."/>
            <person name="Santos M.C."/>
            <person name="Schmitzberger F.F."/>
            <person name="Sherlock G."/>
            <person name="Shah P."/>
            <person name="Silverstein K.A."/>
            <person name="Skrzypek M.S."/>
            <person name="Soll D."/>
            <person name="Staggs R."/>
            <person name="Stansfield I."/>
            <person name="Stumpf M.P."/>
            <person name="Sudbery P.E."/>
            <person name="Srikantha T."/>
            <person name="Zeng Q."/>
            <person name="Berman J."/>
            <person name="Berriman M."/>
            <person name="Heitman J."/>
            <person name="Gow N.A."/>
            <person name="Lorenz M.C."/>
            <person name="Birren B.W."/>
            <person name="Kellis M."/>
            <person name="Cuomo C.A."/>
        </authorList>
    </citation>
    <scope>NUCLEOTIDE SEQUENCE [LARGE SCALE GENOMIC DNA]</scope>
    <source>
        <strain evidence="3">ATCC MYA-3404 / T1</strain>
    </source>
</reference>
<dbReference type="STRING" id="294747.C5MHF8"/>
<evidence type="ECO:0000313" key="3">
    <source>
        <dbReference type="Proteomes" id="UP000002037"/>
    </source>
</evidence>